<evidence type="ECO:0000313" key="3">
    <source>
        <dbReference type="Proteomes" id="UP000003163"/>
    </source>
</evidence>
<comment type="caution">
    <text evidence="2">The sequence shown here is derived from an EMBL/GenBank/DDBJ whole genome shotgun (WGS) entry which is preliminary data.</text>
</comment>
<name>J8ZRV7_EDHAE</name>
<accession>J8ZRV7</accession>
<dbReference type="InParanoid" id="J8ZRV7"/>
<protein>
    <submittedName>
        <fullName evidence="2">Uncharacterized protein</fullName>
    </submittedName>
</protein>
<dbReference type="EMBL" id="AFBI03000003">
    <property type="protein sequence ID" value="EJW02428.1"/>
    <property type="molecule type" value="Genomic_DNA"/>
</dbReference>
<dbReference type="Proteomes" id="UP000003163">
    <property type="component" value="Unassembled WGS sequence"/>
</dbReference>
<dbReference type="AlphaFoldDB" id="J8ZRV7"/>
<feature type="compositionally biased region" description="Polar residues" evidence="1">
    <location>
        <begin position="110"/>
        <end position="132"/>
    </location>
</feature>
<organism evidence="2 3">
    <name type="scientific">Edhazardia aedis (strain USNM 41457)</name>
    <name type="common">Microsporidian parasite</name>
    <dbReference type="NCBI Taxonomy" id="1003232"/>
    <lineage>
        <taxon>Eukaryota</taxon>
        <taxon>Fungi</taxon>
        <taxon>Fungi incertae sedis</taxon>
        <taxon>Microsporidia</taxon>
        <taxon>Edhazardia</taxon>
    </lineage>
</organism>
<reference evidence="3" key="2">
    <citation type="submission" date="2015-07" db="EMBL/GenBank/DDBJ databases">
        <title>Contrasting host-pathogen interactions and genome evolution in two generalist and specialist microsporidian pathogens of mosquitoes.</title>
        <authorList>
            <consortium name="The Broad Institute Genomics Platform"/>
            <consortium name="The Broad Institute Genome Sequencing Center for Infectious Disease"/>
            <person name="Cuomo C.A."/>
            <person name="Sanscrainte N.D."/>
            <person name="Goldberg J.M."/>
            <person name="Heiman D."/>
            <person name="Young S."/>
            <person name="Zeng Q."/>
            <person name="Becnel J.J."/>
            <person name="Birren B.W."/>
        </authorList>
    </citation>
    <scope>NUCLEOTIDE SEQUENCE [LARGE SCALE GENOMIC DNA]</scope>
    <source>
        <strain evidence="3">USNM 41457</strain>
    </source>
</reference>
<feature type="region of interest" description="Disordered" evidence="1">
    <location>
        <begin position="109"/>
        <end position="132"/>
    </location>
</feature>
<reference evidence="2 3" key="1">
    <citation type="submission" date="2011-08" db="EMBL/GenBank/DDBJ databases">
        <authorList>
            <person name="Liu Z.J."/>
            <person name="Shi F.L."/>
            <person name="Lu J.Q."/>
            <person name="Li M."/>
            <person name="Wang Z.L."/>
        </authorList>
    </citation>
    <scope>NUCLEOTIDE SEQUENCE [LARGE SCALE GENOMIC DNA]</scope>
    <source>
        <strain evidence="2 3">USNM 41457</strain>
    </source>
</reference>
<sequence>MLNPIIEKEQKSKEFPSHEIKEENEENVEKRENMINPHQSIYKKNVDLLEIRRNNDIGKHAHPEKTRFIKDYMHSKRRKMPSEILKTNSPEKNKILKENIVPQMIKKNITESSELPNDDLNNTENNSTYEVNPENISKLNSAQKNTDSSNSYPIQNPEKDANMQKTLVDTTPPAQFSNPIRKNNIVYNINLPSFTHDNPFNTPIPSKNTPQNIVLADGTHDIQENYVNNGIPYNLDENLNAYNASAGISDHRIDKINLLPTSDPENVEHKHYKTEPYTRVLLGDNEKHQNNTQYNLQHTITPNSTKDLHTAKKIHNSTNKHSMTHNNTDLRKTENISDIQFQKNYQSAKNPQKTLKTETQIQSYPDTIINDDVDNLYTNQKLKTSETARNIHLHPNKIKHDVSVINPTDAESTQSNQYQHVRSNNSHKNIDSTRYLHDKELNHNIKLARNAKRDISLIQHEPITTEKDDIDHVDDSTTEINQVN</sequence>
<evidence type="ECO:0000256" key="1">
    <source>
        <dbReference type="SAM" id="MobiDB-lite"/>
    </source>
</evidence>
<dbReference type="HOGENOM" id="CLU_563848_0_0_1"/>
<proteinExistence type="predicted"/>
<evidence type="ECO:0000313" key="2">
    <source>
        <dbReference type="EMBL" id="EJW02428.1"/>
    </source>
</evidence>
<keyword evidence="3" id="KW-1185">Reference proteome</keyword>
<feature type="region of interest" description="Disordered" evidence="1">
    <location>
        <begin position="1"/>
        <end position="33"/>
    </location>
</feature>
<dbReference type="VEuPathDB" id="MicrosporidiaDB:EDEG_00284"/>
<gene>
    <name evidence="2" type="ORF">EDEG_00284</name>
</gene>